<dbReference type="Proteomes" id="UP000236655">
    <property type="component" value="Chromosome"/>
</dbReference>
<comment type="catalytic activity">
    <reaction evidence="10 11">
        <text>a lipid X + a UDP-2-N,3-O-bis[(3R)-3-hydroxyacyl]-alpha-D-glucosamine = a lipid A disaccharide + UDP + H(+)</text>
        <dbReference type="Rhea" id="RHEA:67828"/>
        <dbReference type="ChEBI" id="CHEBI:15378"/>
        <dbReference type="ChEBI" id="CHEBI:58223"/>
        <dbReference type="ChEBI" id="CHEBI:137748"/>
        <dbReference type="ChEBI" id="CHEBI:176338"/>
        <dbReference type="ChEBI" id="CHEBI:176343"/>
        <dbReference type="EC" id="2.4.1.182"/>
    </reaction>
</comment>
<evidence type="ECO:0000313" key="13">
    <source>
        <dbReference type="Proteomes" id="UP000236655"/>
    </source>
</evidence>
<keyword evidence="9 11" id="KW-0443">Lipid metabolism</keyword>
<dbReference type="Gene3D" id="3.40.50.2000">
    <property type="entry name" value="Glycogen Phosphorylase B"/>
    <property type="match status" value="2"/>
</dbReference>
<dbReference type="NCBIfam" id="TIGR00215">
    <property type="entry name" value="lpxB"/>
    <property type="match status" value="1"/>
</dbReference>
<evidence type="ECO:0000256" key="4">
    <source>
        <dbReference type="ARBA" id="ARBA00020902"/>
    </source>
</evidence>
<evidence type="ECO:0000256" key="1">
    <source>
        <dbReference type="ARBA" id="ARBA00002056"/>
    </source>
</evidence>
<keyword evidence="5 11" id="KW-0444">Lipid biosynthesis</keyword>
<dbReference type="SUPFAM" id="SSF53756">
    <property type="entry name" value="UDP-Glycosyltransferase/glycogen phosphorylase"/>
    <property type="match status" value="1"/>
</dbReference>
<evidence type="ECO:0000256" key="9">
    <source>
        <dbReference type="ARBA" id="ARBA00023098"/>
    </source>
</evidence>
<dbReference type="GO" id="GO:0005543">
    <property type="term" value="F:phospholipid binding"/>
    <property type="evidence" value="ECO:0007669"/>
    <property type="project" value="TreeGrafter"/>
</dbReference>
<evidence type="ECO:0000256" key="10">
    <source>
        <dbReference type="ARBA" id="ARBA00048975"/>
    </source>
</evidence>
<keyword evidence="7 11" id="KW-0328">Glycosyltransferase</keyword>
<dbReference type="GO" id="GO:0009245">
    <property type="term" value="P:lipid A biosynthetic process"/>
    <property type="evidence" value="ECO:0007669"/>
    <property type="project" value="UniProtKB-UniRule"/>
</dbReference>
<comment type="pathway">
    <text evidence="11">Bacterial outer membrane biogenesis; LPS lipid A biosynthesis.</text>
</comment>
<evidence type="ECO:0000313" key="12">
    <source>
        <dbReference type="EMBL" id="AUR52561.1"/>
    </source>
</evidence>
<keyword evidence="6 11" id="KW-0441">Lipid A biosynthesis</keyword>
<dbReference type="PANTHER" id="PTHR30372:SF4">
    <property type="entry name" value="LIPID-A-DISACCHARIDE SYNTHASE, MITOCHONDRIAL-RELATED"/>
    <property type="match status" value="1"/>
</dbReference>
<evidence type="ECO:0000256" key="8">
    <source>
        <dbReference type="ARBA" id="ARBA00022679"/>
    </source>
</evidence>
<accession>A0A2I7N7Y1</accession>
<evidence type="ECO:0000256" key="6">
    <source>
        <dbReference type="ARBA" id="ARBA00022556"/>
    </source>
</evidence>
<dbReference type="EC" id="2.4.1.182" evidence="3 11"/>
<evidence type="ECO:0000256" key="7">
    <source>
        <dbReference type="ARBA" id="ARBA00022676"/>
    </source>
</evidence>
<dbReference type="Pfam" id="PF02684">
    <property type="entry name" value="LpxB"/>
    <property type="match status" value="1"/>
</dbReference>
<comment type="similarity">
    <text evidence="2 11">Belongs to the LpxB family.</text>
</comment>
<name>A0A2I7N7Y1_9NEIS</name>
<comment type="function">
    <text evidence="1 11">Condensation of UDP-2,3-diacylglucosamine and 2,3-diacylglucosamine-1-phosphate to form lipid A disaccharide, a precursor of lipid A, a phosphorylated glycolipid that anchors the lipopolysaccharide to the outer membrane of the cell.</text>
</comment>
<evidence type="ECO:0000256" key="11">
    <source>
        <dbReference type="HAMAP-Rule" id="MF_00392"/>
    </source>
</evidence>
<protein>
    <recommendedName>
        <fullName evidence="4 11">Lipid-A-disaccharide synthase</fullName>
        <ecNumber evidence="3 11">2.4.1.182</ecNumber>
    </recommendedName>
</protein>
<keyword evidence="8 11" id="KW-0808">Transferase</keyword>
<evidence type="ECO:0000256" key="3">
    <source>
        <dbReference type="ARBA" id="ARBA00012687"/>
    </source>
</evidence>
<dbReference type="KEGG" id="nba:CUN60_09705"/>
<dbReference type="HAMAP" id="MF_00392">
    <property type="entry name" value="LpxB"/>
    <property type="match status" value="1"/>
</dbReference>
<evidence type="ECO:0000256" key="5">
    <source>
        <dbReference type="ARBA" id="ARBA00022516"/>
    </source>
</evidence>
<gene>
    <name evidence="11" type="primary">lpxB</name>
    <name evidence="12" type="ORF">CUN60_09705</name>
</gene>
<dbReference type="InterPro" id="IPR003835">
    <property type="entry name" value="Glyco_trans_19"/>
</dbReference>
<dbReference type="GO" id="GO:0016020">
    <property type="term" value="C:membrane"/>
    <property type="evidence" value="ECO:0007669"/>
    <property type="project" value="GOC"/>
</dbReference>
<dbReference type="PANTHER" id="PTHR30372">
    <property type="entry name" value="LIPID-A-DISACCHARIDE SYNTHASE"/>
    <property type="match status" value="1"/>
</dbReference>
<dbReference type="OrthoDB" id="9801642at2"/>
<keyword evidence="13" id="KW-1185">Reference proteome</keyword>
<proteinExistence type="inferred from homology"/>
<dbReference type="EMBL" id="CP024847">
    <property type="protein sequence ID" value="AUR52561.1"/>
    <property type="molecule type" value="Genomic_DNA"/>
</dbReference>
<organism evidence="12 13">
    <name type="scientific">Aquella oligotrophica</name>
    <dbReference type="NCBI Taxonomy" id="2067065"/>
    <lineage>
        <taxon>Bacteria</taxon>
        <taxon>Pseudomonadati</taxon>
        <taxon>Pseudomonadota</taxon>
        <taxon>Betaproteobacteria</taxon>
        <taxon>Neisseriales</taxon>
        <taxon>Neisseriaceae</taxon>
        <taxon>Aquella</taxon>
    </lineage>
</organism>
<evidence type="ECO:0000256" key="2">
    <source>
        <dbReference type="ARBA" id="ARBA00007868"/>
    </source>
</evidence>
<dbReference type="RefSeq" id="WP_102951850.1">
    <property type="nucleotide sequence ID" value="NZ_CP024847.1"/>
</dbReference>
<dbReference type="UniPathway" id="UPA00973"/>
<reference evidence="13" key="1">
    <citation type="submission" date="2017-11" db="EMBL/GenBank/DDBJ databases">
        <authorList>
            <person name="Chan K.G."/>
            <person name="Lee L.S."/>
        </authorList>
    </citation>
    <scope>NUCLEOTIDE SEQUENCE [LARGE SCALE GENOMIC DNA]</scope>
    <source>
        <strain evidence="13">DSM 100970</strain>
    </source>
</reference>
<sequence length="383" mass="44053">MLKIAMIAGEASGDMLASSLIRAIQNQYQGEVEFVGIGGKMMQDNGFKSWHKMETLSVMGYIEVIKSLPEILKVRYSVLKQLLEYKPDVFIGVDAPDFNFFIENKLKQAGIKTVHYISPTIWAWRYKRIFKIKKSTDLMLCIFPFEEEIYHKVGMAAKFIGHPMANDIELNIDTLKYRKLLNLPEDKTIITILSGSRIREVNSLAEILSQTCHKIAEKIPNCLFIYPFASQHTLAIMDNYLNENKPDFEYKLVLNQTRDTIKASDMVIAKSGTVSLETALCKKPMLICYKINKFTEWMLRRMVTIDYVGQPNIIAGKEIVKEFLQEDANPDSMSEYIIELFNNQQKRKAMIDEFYKLHYTLLQDGSTEGAKAVLDLIHNRVND</sequence>
<dbReference type="GO" id="GO:0008915">
    <property type="term" value="F:lipid-A-disaccharide synthase activity"/>
    <property type="evidence" value="ECO:0007669"/>
    <property type="project" value="UniProtKB-UniRule"/>
</dbReference>
<dbReference type="AlphaFoldDB" id="A0A2I7N7Y1"/>